<comment type="caution">
    <text evidence="6">The sequence shown here is derived from an EMBL/GenBank/DDBJ whole genome shotgun (WGS) entry which is preliminary data.</text>
</comment>
<dbReference type="PANTHER" id="PTHR23023">
    <property type="entry name" value="DIMETHYLANILINE MONOOXYGENASE"/>
    <property type="match status" value="1"/>
</dbReference>
<keyword evidence="3" id="KW-0274">FAD</keyword>
<keyword evidence="4" id="KW-0521">NADP</keyword>
<keyword evidence="7" id="KW-1185">Reference proteome</keyword>
<gene>
    <name evidence="6" type="ORF">Q9291_13810</name>
</gene>
<dbReference type="RefSeq" id="WP_306390717.1">
    <property type="nucleotide sequence ID" value="NZ_JAVCAP010000037.1"/>
</dbReference>
<comment type="similarity">
    <text evidence="1">Belongs to the FMO family.</text>
</comment>
<evidence type="ECO:0000256" key="3">
    <source>
        <dbReference type="ARBA" id="ARBA00022827"/>
    </source>
</evidence>
<dbReference type="Proteomes" id="UP001225906">
    <property type="component" value="Unassembled WGS sequence"/>
</dbReference>
<evidence type="ECO:0000313" key="6">
    <source>
        <dbReference type="EMBL" id="MDP8568922.1"/>
    </source>
</evidence>
<keyword evidence="5 6" id="KW-0560">Oxidoreductase</keyword>
<dbReference type="PRINTS" id="PR00370">
    <property type="entry name" value="FMOXYGENASE"/>
</dbReference>
<dbReference type="PIRSF" id="PIRSF000332">
    <property type="entry name" value="FMO"/>
    <property type="match status" value="1"/>
</dbReference>
<reference evidence="7" key="1">
    <citation type="journal article" date="2019" name="Int. J. Syst. Evol. Microbiol.">
        <title>The Global Catalogue of Microorganisms (GCM) 10K type strain sequencing project: providing services to taxonomists for standard genome sequencing and annotation.</title>
        <authorList>
            <consortium name="The Broad Institute Genomics Platform"/>
            <consortium name="The Broad Institute Genome Sequencing Center for Infectious Disease"/>
            <person name="Wu L."/>
            <person name="Ma J."/>
        </authorList>
    </citation>
    <scope>NUCLEOTIDE SEQUENCE [LARGE SCALE GENOMIC DNA]</scope>
    <source>
        <strain evidence="7">VKM B-3159</strain>
    </source>
</reference>
<dbReference type="InterPro" id="IPR036188">
    <property type="entry name" value="FAD/NAD-bd_sf"/>
</dbReference>
<proteinExistence type="inferred from homology"/>
<keyword evidence="2" id="KW-0285">Flavoprotein</keyword>
<evidence type="ECO:0000256" key="1">
    <source>
        <dbReference type="ARBA" id="ARBA00009183"/>
    </source>
</evidence>
<sequence>MNIAIVGAGFAGLSTAKVLTAFGHQVTVFEKEADVGGVWSASRRYPNLTTQNVKSTYAFSDFPYPKHYPEWPSGEQVQHYLDAYTRHFKFAHLLALNTEVKSAQPVGNGWQLTVKAAGKEEETRHFDFLIVCNGIFSQPMIPEYPGSEAFIVAGGRICHTSEFKELADAKGKHVLIVGYGKSSTDVAQAVCQQAASTTVVARHLIWKVPKRLMNVLNYKYLFLTRMGEGLFKYIRLKGIERFLHGIGKPIRNSMLNQVQWVINRQCRLEKLGLKPDQPLESIARSTVSLVTEGFFESVEAGHIHVAKENSITGFSIEHGVRYAHLSDGRRLPADIVICGTGWHQRVPFLTEDVMQYVTDAEGNFVLYRSMAPVGMPGLAFNGYNSSFFSQLNAEVGAYWLADWMGGKMKLPPADVQRSTIKERLAWMEARNEGKHSKGTNIIPFSVHHIDELLADMRLPLGVATRFKQWFLPIDPADFQYLHKALLQRHQPSSAKMQVQTKTV</sequence>
<evidence type="ECO:0000313" key="7">
    <source>
        <dbReference type="Proteomes" id="UP001225906"/>
    </source>
</evidence>
<dbReference type="Gene3D" id="3.50.50.60">
    <property type="entry name" value="FAD/NAD(P)-binding domain"/>
    <property type="match status" value="2"/>
</dbReference>
<dbReference type="InterPro" id="IPR020946">
    <property type="entry name" value="Flavin_mOase-like"/>
</dbReference>
<dbReference type="EMBL" id="JAVCAP010000037">
    <property type="protein sequence ID" value="MDP8568922.1"/>
    <property type="molecule type" value="Genomic_DNA"/>
</dbReference>
<evidence type="ECO:0000256" key="4">
    <source>
        <dbReference type="ARBA" id="ARBA00022857"/>
    </source>
</evidence>
<dbReference type="InterPro" id="IPR000960">
    <property type="entry name" value="Flavin_mOase"/>
</dbReference>
<protein>
    <submittedName>
        <fullName evidence="6">NAD(P)/FAD-dependent oxidoreductase</fullName>
        <ecNumber evidence="6">1.14.13.-</ecNumber>
    </submittedName>
</protein>
<evidence type="ECO:0000256" key="5">
    <source>
        <dbReference type="ARBA" id="ARBA00023002"/>
    </source>
</evidence>
<accession>A0ABT9JWI1</accession>
<evidence type="ECO:0000256" key="2">
    <source>
        <dbReference type="ARBA" id="ARBA00022630"/>
    </source>
</evidence>
<dbReference type="EC" id="1.14.13.-" evidence="6"/>
<dbReference type="GO" id="GO:0016491">
    <property type="term" value="F:oxidoreductase activity"/>
    <property type="evidence" value="ECO:0007669"/>
    <property type="project" value="UniProtKB-KW"/>
</dbReference>
<dbReference type="InterPro" id="IPR050346">
    <property type="entry name" value="FMO-like"/>
</dbReference>
<name>A0ABT9JWI1_9PROT</name>
<dbReference type="SUPFAM" id="SSF51905">
    <property type="entry name" value="FAD/NAD(P)-binding domain"/>
    <property type="match status" value="2"/>
</dbReference>
<dbReference type="Pfam" id="PF00743">
    <property type="entry name" value="FMO-like"/>
    <property type="match status" value="1"/>
</dbReference>
<organism evidence="6 7">
    <name type="scientific">Methylophilus aquaticus</name>
    <dbReference type="NCBI Taxonomy" id="1971610"/>
    <lineage>
        <taxon>Bacteria</taxon>
        <taxon>Pseudomonadati</taxon>
        <taxon>Pseudomonadota</taxon>
        <taxon>Betaproteobacteria</taxon>
        <taxon>Nitrosomonadales</taxon>
        <taxon>Methylophilaceae</taxon>
        <taxon>Methylophilus</taxon>
    </lineage>
</organism>